<evidence type="ECO:0000256" key="2">
    <source>
        <dbReference type="ARBA" id="ARBA00009425"/>
    </source>
</evidence>
<feature type="transmembrane region" description="Helical" evidence="7">
    <location>
        <begin position="215"/>
        <end position="241"/>
    </location>
</feature>
<comment type="similarity">
    <text evidence="2">Belongs to the CPA3 antiporters (TC 2.A.63) subunit B family.</text>
</comment>
<dbReference type="Proteomes" id="UP000636888">
    <property type="component" value="Unassembled WGS sequence"/>
</dbReference>
<keyword evidence="4 7" id="KW-0812">Transmembrane</keyword>
<evidence type="ECO:0000256" key="5">
    <source>
        <dbReference type="ARBA" id="ARBA00022989"/>
    </source>
</evidence>
<dbReference type="RefSeq" id="WP_199385000.1">
    <property type="nucleotide sequence ID" value="NZ_JAEMHM010000012.1"/>
</dbReference>
<dbReference type="EMBL" id="JAEMHM010000012">
    <property type="protein sequence ID" value="MBJ6726110.1"/>
    <property type="molecule type" value="Genomic_DNA"/>
</dbReference>
<evidence type="ECO:0000256" key="4">
    <source>
        <dbReference type="ARBA" id="ARBA00022692"/>
    </source>
</evidence>
<reference evidence="9" key="1">
    <citation type="submission" date="2020-12" db="EMBL/GenBank/DDBJ databases">
        <title>Geomonas sp. Red875, isolated from river sediment.</title>
        <authorList>
            <person name="Xu Z."/>
            <person name="Zhang Z."/>
            <person name="Masuda Y."/>
            <person name="Itoh H."/>
            <person name="Senoo K."/>
        </authorList>
    </citation>
    <scope>NUCLEOTIDE SEQUENCE</scope>
    <source>
        <strain evidence="9">Red875</strain>
    </source>
</reference>
<keyword evidence="5 7" id="KW-1133">Transmembrane helix</keyword>
<dbReference type="PANTHER" id="PTHR33932">
    <property type="entry name" value="NA(+)/H(+) ANTIPORTER SUBUNIT B"/>
    <property type="match status" value="1"/>
</dbReference>
<comment type="caution">
    <text evidence="9">The sequence shown here is derived from an EMBL/GenBank/DDBJ whole genome shotgun (WGS) entry which is preliminary data.</text>
</comment>
<evidence type="ECO:0000256" key="1">
    <source>
        <dbReference type="ARBA" id="ARBA00004651"/>
    </source>
</evidence>
<dbReference type="Pfam" id="PF04039">
    <property type="entry name" value="MnhB"/>
    <property type="match status" value="1"/>
</dbReference>
<evidence type="ECO:0000259" key="8">
    <source>
        <dbReference type="Pfam" id="PF04039"/>
    </source>
</evidence>
<proteinExistence type="inferred from homology"/>
<evidence type="ECO:0000256" key="3">
    <source>
        <dbReference type="ARBA" id="ARBA00022475"/>
    </source>
</evidence>
<keyword evidence="10" id="KW-1185">Reference proteome</keyword>
<comment type="subcellular location">
    <subcellularLocation>
        <location evidence="1">Cell membrane</location>
        <topology evidence="1">Multi-pass membrane protein</topology>
    </subcellularLocation>
</comment>
<organism evidence="9 10">
    <name type="scientific">Geomesophilobacter sediminis</name>
    <dbReference type="NCBI Taxonomy" id="2798584"/>
    <lineage>
        <taxon>Bacteria</taxon>
        <taxon>Pseudomonadati</taxon>
        <taxon>Thermodesulfobacteriota</taxon>
        <taxon>Desulfuromonadia</taxon>
        <taxon>Geobacterales</taxon>
        <taxon>Geobacteraceae</taxon>
        <taxon>Geomesophilobacter</taxon>
    </lineage>
</organism>
<dbReference type="InterPro" id="IPR007182">
    <property type="entry name" value="MnhB"/>
</dbReference>
<feature type="domain" description="Na+/H+ antiporter MnhB subunit-related protein" evidence="8">
    <location>
        <begin position="119"/>
        <end position="234"/>
    </location>
</feature>
<dbReference type="PANTHER" id="PTHR33932:SF4">
    <property type="entry name" value="NA(+)_H(+) ANTIPORTER SUBUNIT B"/>
    <property type="match status" value="1"/>
</dbReference>
<keyword evidence="3" id="KW-1003">Cell membrane</keyword>
<evidence type="ECO:0000256" key="6">
    <source>
        <dbReference type="ARBA" id="ARBA00023136"/>
    </source>
</evidence>
<dbReference type="GO" id="GO:0005886">
    <property type="term" value="C:plasma membrane"/>
    <property type="evidence" value="ECO:0007669"/>
    <property type="project" value="UniProtKB-SubCell"/>
</dbReference>
<feature type="transmembrane region" description="Helical" evidence="7">
    <location>
        <begin position="112"/>
        <end position="135"/>
    </location>
</feature>
<feature type="transmembrane region" description="Helical" evidence="7">
    <location>
        <begin position="69"/>
        <end position="86"/>
    </location>
</feature>
<evidence type="ECO:0000313" key="10">
    <source>
        <dbReference type="Proteomes" id="UP000636888"/>
    </source>
</evidence>
<evidence type="ECO:0000256" key="7">
    <source>
        <dbReference type="SAM" id="Phobius"/>
    </source>
</evidence>
<keyword evidence="6 7" id="KW-0472">Membrane</keyword>
<protein>
    <recommendedName>
        <fullName evidence="8">Na+/H+ antiporter MnhB subunit-related protein domain-containing protein</fullName>
    </recommendedName>
</protein>
<dbReference type="InterPro" id="IPR050622">
    <property type="entry name" value="CPA3_antiporter_subunitB"/>
</dbReference>
<feature type="transmembrane region" description="Helical" evidence="7">
    <location>
        <begin position="141"/>
        <end position="160"/>
    </location>
</feature>
<dbReference type="AlphaFoldDB" id="A0A8J7JMS0"/>
<name>A0A8J7JMS0_9BACT</name>
<accession>A0A8J7JMS0</accession>
<feature type="transmembrane region" description="Helical" evidence="7">
    <location>
        <begin position="172"/>
        <end position="195"/>
    </location>
</feature>
<gene>
    <name evidence="9" type="ORF">JFN93_15435</name>
</gene>
<evidence type="ECO:0000313" key="9">
    <source>
        <dbReference type="EMBL" id="MBJ6726110.1"/>
    </source>
</evidence>
<sequence>MNDSARRTLFFFFAAILAGALVAALRHLPSFGDYQGPYGDVILSGCIPQRHTPQGVAAVTFDYRGFDTLGEEFILFTAVAGVLLLLRQQQCERQEKPRDCELGRAIPATSSAVLAAGLLMFPAALLLGCSLVLHGHLTPGGGFQGGVLLATAFYFVYLSSDYRDLTRFTPDHLLDYLEVTGATTFALGATLPLVLNRPFMLNLLPLGKTGSLFSAGFLPLFNCSVGVEVGAGFLLLIAAFLKQVIVIRRESDQ</sequence>